<dbReference type="EMBL" id="QGHA01000008">
    <property type="protein sequence ID" value="PWK75425.1"/>
    <property type="molecule type" value="Genomic_DNA"/>
</dbReference>
<dbReference type="AlphaFoldDB" id="A0A316HAQ9"/>
<reference evidence="2 3" key="1">
    <citation type="submission" date="2018-05" db="EMBL/GenBank/DDBJ databases">
        <title>Genomic Encyclopedia of Archaeal and Bacterial Type Strains, Phase II (KMG-II): from individual species to whole genera.</title>
        <authorList>
            <person name="Goeker M."/>
        </authorList>
    </citation>
    <scope>NUCLEOTIDE SEQUENCE [LARGE SCALE GENOMIC DNA]</scope>
    <source>
        <strain evidence="2 3">DSM 19975</strain>
    </source>
</reference>
<comment type="caution">
    <text evidence="2">The sequence shown here is derived from an EMBL/GenBank/DDBJ whole genome shotgun (WGS) entry which is preliminary data.</text>
</comment>
<feature type="transmembrane region" description="Helical" evidence="1">
    <location>
        <begin position="58"/>
        <end position="78"/>
    </location>
</feature>
<sequence>MNLSAVNTIAFKTVSIMISIVLIVLTVVIAMHHLYVKAGVALVSAAITGMLSGNKSAFISWLLMLGTFLLSVYIVGLLDK</sequence>
<gene>
    <name evidence="2" type="ORF">LX99_03919</name>
</gene>
<dbReference type="RefSeq" id="WP_109609358.1">
    <property type="nucleotide sequence ID" value="NZ_QGHA01000008.1"/>
</dbReference>
<keyword evidence="1" id="KW-1133">Transmembrane helix</keyword>
<evidence type="ECO:0000256" key="1">
    <source>
        <dbReference type="SAM" id="Phobius"/>
    </source>
</evidence>
<evidence type="ECO:0000313" key="3">
    <source>
        <dbReference type="Proteomes" id="UP000245678"/>
    </source>
</evidence>
<keyword evidence="3" id="KW-1185">Reference proteome</keyword>
<dbReference type="Proteomes" id="UP000245678">
    <property type="component" value="Unassembled WGS sequence"/>
</dbReference>
<organism evidence="2 3">
    <name type="scientific">Mucilaginibacter oryzae</name>
    <dbReference type="NCBI Taxonomy" id="468058"/>
    <lineage>
        <taxon>Bacteria</taxon>
        <taxon>Pseudomonadati</taxon>
        <taxon>Bacteroidota</taxon>
        <taxon>Sphingobacteriia</taxon>
        <taxon>Sphingobacteriales</taxon>
        <taxon>Sphingobacteriaceae</taxon>
        <taxon>Mucilaginibacter</taxon>
    </lineage>
</organism>
<keyword evidence="1" id="KW-0472">Membrane</keyword>
<name>A0A316HAQ9_9SPHI</name>
<proteinExistence type="predicted"/>
<feature type="transmembrane region" description="Helical" evidence="1">
    <location>
        <begin position="6"/>
        <end position="27"/>
    </location>
</feature>
<accession>A0A316HAQ9</accession>
<keyword evidence="1" id="KW-0812">Transmembrane</keyword>
<protein>
    <submittedName>
        <fullName evidence="2">Uncharacterized protein</fullName>
    </submittedName>
</protein>
<evidence type="ECO:0000313" key="2">
    <source>
        <dbReference type="EMBL" id="PWK75425.1"/>
    </source>
</evidence>